<dbReference type="AlphaFoldDB" id="A0A1T4QTG4"/>
<dbReference type="RefSeq" id="WP_078808215.1">
    <property type="nucleotide sequence ID" value="NZ_FUXI01000033.1"/>
</dbReference>
<organism evidence="4 5">
    <name type="scientific">Pilibacter termitis</name>
    <dbReference type="NCBI Taxonomy" id="263852"/>
    <lineage>
        <taxon>Bacteria</taxon>
        <taxon>Bacillati</taxon>
        <taxon>Bacillota</taxon>
        <taxon>Bacilli</taxon>
        <taxon>Lactobacillales</taxon>
        <taxon>Enterococcaceae</taxon>
        <taxon>Pilibacter</taxon>
    </lineage>
</organism>
<sequence>MKIVHTRDTLSNIYLDSVKIRYHVFVEEQKVPSSMEIDKDEAYCVHFVLYSDTNIPLGTVRFLPNEEEKTVILQRLAVLAEHRKKGYGALLIQAVEEFAKELHFPEITLHAQLHAFEFYQKLGYVPFGEEFEEAGIRHISMKKAI</sequence>
<dbReference type="Proteomes" id="UP000190328">
    <property type="component" value="Unassembled WGS sequence"/>
</dbReference>
<dbReference type="InterPro" id="IPR050680">
    <property type="entry name" value="YpeA/RimI_acetyltransf"/>
</dbReference>
<protein>
    <submittedName>
        <fullName evidence="4">Predicted N-acyltransferase, GNAT family</fullName>
    </submittedName>
</protein>
<evidence type="ECO:0000256" key="1">
    <source>
        <dbReference type="ARBA" id="ARBA00022679"/>
    </source>
</evidence>
<evidence type="ECO:0000256" key="2">
    <source>
        <dbReference type="ARBA" id="ARBA00023315"/>
    </source>
</evidence>
<name>A0A1T4QTG4_9ENTE</name>
<evidence type="ECO:0000313" key="5">
    <source>
        <dbReference type="Proteomes" id="UP000190328"/>
    </source>
</evidence>
<keyword evidence="5" id="KW-1185">Reference proteome</keyword>
<dbReference type="Gene3D" id="3.40.630.30">
    <property type="match status" value="1"/>
</dbReference>
<dbReference type="InterPro" id="IPR016181">
    <property type="entry name" value="Acyl_CoA_acyltransferase"/>
</dbReference>
<dbReference type="OrthoDB" id="9796171at2"/>
<dbReference type="SUPFAM" id="SSF55729">
    <property type="entry name" value="Acyl-CoA N-acyltransferases (Nat)"/>
    <property type="match status" value="1"/>
</dbReference>
<reference evidence="4 5" key="1">
    <citation type="submission" date="2017-02" db="EMBL/GenBank/DDBJ databases">
        <authorList>
            <person name="Peterson S.W."/>
        </authorList>
    </citation>
    <scope>NUCLEOTIDE SEQUENCE [LARGE SCALE GENOMIC DNA]</scope>
    <source>
        <strain evidence="4 5">ATCC BAA-1030</strain>
    </source>
</reference>
<evidence type="ECO:0000313" key="4">
    <source>
        <dbReference type="EMBL" id="SKA06887.1"/>
    </source>
</evidence>
<feature type="domain" description="N-acetyltransferase" evidence="3">
    <location>
        <begin position="4"/>
        <end position="145"/>
    </location>
</feature>
<dbReference type="InterPro" id="IPR000182">
    <property type="entry name" value="GNAT_dom"/>
</dbReference>
<evidence type="ECO:0000259" key="3">
    <source>
        <dbReference type="PROSITE" id="PS51186"/>
    </source>
</evidence>
<keyword evidence="1 4" id="KW-0808">Transferase</keyword>
<dbReference type="GO" id="GO:0016747">
    <property type="term" value="F:acyltransferase activity, transferring groups other than amino-acyl groups"/>
    <property type="evidence" value="ECO:0007669"/>
    <property type="project" value="InterPro"/>
</dbReference>
<dbReference type="EMBL" id="FUXI01000033">
    <property type="protein sequence ID" value="SKA06887.1"/>
    <property type="molecule type" value="Genomic_DNA"/>
</dbReference>
<dbReference type="PROSITE" id="PS51186">
    <property type="entry name" value="GNAT"/>
    <property type="match status" value="1"/>
</dbReference>
<dbReference type="Pfam" id="PF13673">
    <property type="entry name" value="Acetyltransf_10"/>
    <property type="match status" value="1"/>
</dbReference>
<keyword evidence="2 4" id="KW-0012">Acyltransferase</keyword>
<dbReference type="STRING" id="263852.SAMN02745116_02310"/>
<dbReference type="PANTHER" id="PTHR43420">
    <property type="entry name" value="ACETYLTRANSFERASE"/>
    <property type="match status" value="1"/>
</dbReference>
<proteinExistence type="predicted"/>
<gene>
    <name evidence="4" type="ORF">SAMN02745116_02310</name>
</gene>
<accession>A0A1T4QTG4</accession>
<dbReference type="CDD" id="cd04301">
    <property type="entry name" value="NAT_SF"/>
    <property type="match status" value="1"/>
</dbReference>